<reference evidence="3 4" key="1">
    <citation type="journal article" date="2015" name="Genome Biol. Evol.">
        <title>Comparative Genomics of a Bacterivorous Green Alga Reveals Evolutionary Causalities and Consequences of Phago-Mixotrophic Mode of Nutrition.</title>
        <authorList>
            <person name="Burns J.A."/>
            <person name="Paasch A."/>
            <person name="Narechania A."/>
            <person name="Kim E."/>
        </authorList>
    </citation>
    <scope>NUCLEOTIDE SEQUENCE [LARGE SCALE GENOMIC DNA]</scope>
    <source>
        <strain evidence="3 4">PLY_AMNH</strain>
    </source>
</reference>
<feature type="region of interest" description="Disordered" evidence="2">
    <location>
        <begin position="828"/>
        <end position="903"/>
    </location>
</feature>
<feature type="region of interest" description="Disordered" evidence="2">
    <location>
        <begin position="244"/>
        <end position="304"/>
    </location>
</feature>
<accession>A0AAE0FN06</accession>
<feature type="non-terminal residue" evidence="3">
    <location>
        <position position="1"/>
    </location>
</feature>
<dbReference type="Proteomes" id="UP001190700">
    <property type="component" value="Unassembled WGS sequence"/>
</dbReference>
<gene>
    <name evidence="3" type="ORF">CYMTET_28354</name>
</gene>
<evidence type="ECO:0000256" key="1">
    <source>
        <dbReference type="SAM" id="Coils"/>
    </source>
</evidence>
<dbReference type="AlphaFoldDB" id="A0AAE0FN06"/>
<feature type="compositionally biased region" description="Polar residues" evidence="2">
    <location>
        <begin position="657"/>
        <end position="672"/>
    </location>
</feature>
<sequence length="1031" mass="115353">EVEESFCVVSTKRLPSRFSISGTILGEAFFSKGARKSCLTATTPCIIGVFEQVWATATSPSLPLDISVPRTGSVQCRSDVPREPTAAHSQALLRPPREFNTVQGWLQGAANSMPQLHAQLMINIGHLVVNKVAHKCTLTSDKLSPTAIEGGEEAHRMNHASNLRERGASTFAARAEAEGLNFKNREALLQAITELAGLPPEATAGLLDDTIPEFIKFLVKTAQQAADKGKEKDRMIEVFKTSMQNRSSVQVSQRERSSTKLAAPEDGELVQDENHGAETRLPLTEEEEAPSPEQSMAEKEKERARYSMMNRVLTANLENAEQSIAQKEEERGRYSLINKELATQHRAEAFKVQWLEESLVHLQESIEDHSHDLQHIRETQDSQLKLELSMKWLRGAYETTNTRMREMKAEHVTRSEELNRRRWEGLLQGIWRTRDPSKRRTVFHSLTSLGNTQLDASKGLKNDQMDLFTRLQQLTQANMSLTRELAEVKREKEKMEGTYLDKAAVLEAEMEEANSRVKLSVQQLAEAEERAKDVRAQSDKLAQEVVLRTESEAAIREEKRRAQDEAYEMGRLSYFLTMRLLDLETTFGTLLAPWSSAELALLQQCWEVMRERGSIPDGGIDLDVKCLQQNRMIQNTAQMFINPAAAGRPVVVAQVPPSRSNPMIQYDSSYQPPKSAPRVNSSRRRTEQAKLNGSPLSSAKKGELLAGRTSPANADPHARLTLVASKISPAKDMQEDVAGTPNLKSWVHEDIASRQHAETNRHKEERLKWDHEKKDTWVDFCMTVNQVAYRMDEGSGQMQVAEYMGKVLGAHEERFPHLLEEKSAPALLQSTPGHEEPPSSQPRPENGMSIPTSASSPVTPPIRPTRPTGRPQSAALVTMASYKGTASASQHRSPSGKVRIQSSPVTDLTDAVHILPDSPIYQSDVPISTSTSWTGPRAPPESAHNYTRLQHQQYMTRDKMMPSRRPHTDFADPAIRAPTMDLEPRRFGGGGNFVNPSEIKRLQSSDPGNRVYKMIKWRGKRLVPDKASLTL</sequence>
<feature type="compositionally biased region" description="Polar residues" evidence="2">
    <location>
        <begin position="884"/>
        <end position="893"/>
    </location>
</feature>
<organism evidence="3 4">
    <name type="scientific">Cymbomonas tetramitiformis</name>
    <dbReference type="NCBI Taxonomy" id="36881"/>
    <lineage>
        <taxon>Eukaryota</taxon>
        <taxon>Viridiplantae</taxon>
        <taxon>Chlorophyta</taxon>
        <taxon>Pyramimonadophyceae</taxon>
        <taxon>Pyramimonadales</taxon>
        <taxon>Pyramimonadaceae</taxon>
        <taxon>Cymbomonas</taxon>
    </lineage>
</organism>
<dbReference type="EMBL" id="LGRX02015936">
    <property type="protein sequence ID" value="KAK3262811.1"/>
    <property type="molecule type" value="Genomic_DNA"/>
</dbReference>
<feature type="coiled-coil region" evidence="1">
    <location>
        <begin position="310"/>
        <end position="337"/>
    </location>
</feature>
<keyword evidence="4" id="KW-1185">Reference proteome</keyword>
<name>A0AAE0FN06_9CHLO</name>
<feature type="coiled-coil region" evidence="1">
    <location>
        <begin position="471"/>
        <end position="544"/>
    </location>
</feature>
<evidence type="ECO:0000313" key="4">
    <source>
        <dbReference type="Proteomes" id="UP001190700"/>
    </source>
</evidence>
<proteinExistence type="predicted"/>
<evidence type="ECO:0000313" key="3">
    <source>
        <dbReference type="EMBL" id="KAK3262811.1"/>
    </source>
</evidence>
<evidence type="ECO:0000256" key="2">
    <source>
        <dbReference type="SAM" id="MobiDB-lite"/>
    </source>
</evidence>
<comment type="caution">
    <text evidence="3">The sequence shown here is derived from an EMBL/GenBank/DDBJ whole genome shotgun (WGS) entry which is preliminary data.</text>
</comment>
<feature type="region of interest" description="Disordered" evidence="2">
    <location>
        <begin position="656"/>
        <end position="716"/>
    </location>
</feature>
<protein>
    <submittedName>
        <fullName evidence="3">Uncharacterized protein</fullName>
    </submittedName>
</protein>
<keyword evidence="1" id="KW-0175">Coiled coil</keyword>